<dbReference type="SUPFAM" id="SSF52200">
    <property type="entry name" value="Toll/Interleukin receptor TIR domain"/>
    <property type="match status" value="1"/>
</dbReference>
<keyword evidence="2" id="KW-0677">Repeat</keyword>
<dbReference type="SUPFAM" id="SSF52058">
    <property type="entry name" value="L domain-like"/>
    <property type="match status" value="2"/>
</dbReference>
<dbReference type="InterPro" id="IPR058192">
    <property type="entry name" value="WHD_ROQ1-like"/>
</dbReference>
<evidence type="ECO:0000256" key="1">
    <source>
        <dbReference type="ARBA" id="ARBA00022614"/>
    </source>
</evidence>
<dbReference type="PANTHER" id="PTHR11017:SF518">
    <property type="entry name" value="DISEASE RESISTANCE PROTEIN (TIR-NBS-LRR CLASS)-RELATED"/>
    <property type="match status" value="1"/>
</dbReference>
<dbReference type="OrthoDB" id="1074617at2759"/>
<evidence type="ECO:0000259" key="4">
    <source>
        <dbReference type="PROSITE" id="PS50104"/>
    </source>
</evidence>
<dbReference type="InterPro" id="IPR027417">
    <property type="entry name" value="P-loop_NTPase"/>
</dbReference>
<dbReference type="Gene3D" id="3.40.50.10140">
    <property type="entry name" value="Toll/interleukin-1 receptor homology (TIR) domain"/>
    <property type="match status" value="1"/>
</dbReference>
<sequence length="1677" mass="189388">MVDGNAVCISFNRWEDTIRHSFVSHLSAEFHRKSISFSTCQNSDAAIAKAKVSVVILSEKSVSNYRFLNELVKVSACRSSHGLLVLPVFYGLTKSVLRKYCLLLKKMYPEGPVAEWRNALLEIADLRGYASSLERSDSELVEEIVADVRQKLDLEGAIGVYSRLMKIQNLIHKQQLGIRSLGIWGMGGIGKTTLAKAALKQYSGDFEASCFIEDFDNGFQEKGVYGLLEKHLREKVGLSSQVTRLSLLIDTLRQKRILLVLDDVRKPLGATTFLSEFDWLGPGSLVIITSRDKQALVQCQVNDIYEVQGLNKHEALQLLSRCAFAKDVPDEILMELSMNLVDYAEGNPLALSIFGEELKGKTLSEMESVVRKLKRPLPVKIFNTLKISYDTLGDTEKEIFLEIVFSFRGVNIDDVMQFLEGCGYFPRVGIDVLMDKSLLTVSDNRVQMHNLIYDLGLQIIKDPTEETEMAYRFVDASNIQSLLEENEDGDPEAAPTMCIEDIKGISLDMSNLDFEGHIAFKEMYNLRSLKVHSSNPVESPVLCLSGDPQSLPPELRLLYWTYCPLKSLPQNFDAQYLVELNMPCSQFRKLWGGTKNLEVLKRITLSHSLHLVNVDELQHSRNIELIDLQGCSSLKSFPDMGQSQHLLVVNLSNCIEIKSFPKVPPSIKKLHLQGTGVRELITLDSFSNQDLGNLVILKLKNCSNLRSLPDMITFESLEILNLSGCSELEKIQGLPQNLKELYLANTSINEIPSSLCKLLTLDMENCKRLRHVPMGMCNMKSLSKLKLSGCSNLENIQDLPRNLKELYLAGTAVKSFPPPFLENLFKLVILSLEDCTKLRHLQVGMSKLKSLVTLKLSGCSELKTIVDFPQNLKELYLGGTAIRELPSSIGDLAELDTLDLKSCKRLRRLPAEMQNLNPLKVLDILSCTDLEVVTTTLPKVRELRHVYTVMPLRLKLPSSVSRFYEQIVTLSLHKARLEHIPEDICLMSLLKTLDLSGNCFRNIPVSIKEFSKLLSLRLCHCKNLRVLPQLPQSLQLLNAHGCSSLISIPLDFFQNSRYYTFSNCFDLSPYMVTYVFLQAQATIEEHMRPQRQQQLEKFLAIRLCLPSPRSRNSKYSRLHPYLEPGSSVIIRLRPYSRSMLLGFALFVEVSFSKDFHDAAGLGFRCVCRWKDKMGHGHSLENVFQCLPPGEAVPKITKDHMFVFFDLKMHPSTFGGDVTGILADLVVFDLYPVNNEEKPIGDSLKVKNCGVYVFNDAAGSSNRSKRKLFGSSLDRSRLSEDELKRRLRVSYDGLQKREKDVFLYIGCLLSDEKVDMPLPFLASIDSGSTLEVLASKSLIQISSKGEVTMQLLQRKLCREIVRRKFMMHASKKESVSELLGSREYRHFLSFNKEDVKKSFISYFIYKLKINRLRALQDDQILKRLLTGKAIKESIIVGTCLGEAIVDRRRKQTSSDLIFFGCGYHLGTNSFDLELVDKAAAWVFYEQFLYTGCLLSDEKVDMPLPFLASIDSGSTLEVLASKSLIQISSKGEPGVPSLLSFNKEDVKKSFISYFIYKLKINRLRALQDDQILKRLLTGKAIKESIIVGTCLGEAIVDRRRKGKFTYCISWNRLQLPSTAVRVLDFRTRTWRDAPDMGVARKRPESTLIDGKIYVVGGGTKESSSWPSFGRKVSDLESIA</sequence>
<evidence type="ECO:0000256" key="2">
    <source>
        <dbReference type="ARBA" id="ARBA00022737"/>
    </source>
</evidence>
<dbReference type="Gene3D" id="3.80.10.10">
    <property type="entry name" value="Ribonuclease Inhibitor"/>
    <property type="match status" value="3"/>
</dbReference>
<dbReference type="InterPro" id="IPR037293">
    <property type="entry name" value="Gal_Oxidase_central_sf"/>
</dbReference>
<dbReference type="SMART" id="SM00255">
    <property type="entry name" value="TIR"/>
    <property type="match status" value="1"/>
</dbReference>
<dbReference type="Pfam" id="PF23286">
    <property type="entry name" value="LRR_13"/>
    <property type="match status" value="1"/>
</dbReference>
<keyword evidence="3" id="KW-0611">Plant defense</keyword>
<dbReference type="GO" id="GO:0007165">
    <property type="term" value="P:signal transduction"/>
    <property type="evidence" value="ECO:0007669"/>
    <property type="project" value="InterPro"/>
</dbReference>
<gene>
    <name evidence="5" type="ORF">Bca52824_092305</name>
</gene>
<dbReference type="Gene3D" id="3.40.50.300">
    <property type="entry name" value="P-loop containing nucleotide triphosphate hydrolases"/>
    <property type="match status" value="1"/>
</dbReference>
<dbReference type="PROSITE" id="PS50104">
    <property type="entry name" value="TIR"/>
    <property type="match status" value="1"/>
</dbReference>
<feature type="domain" description="TIR" evidence="4">
    <location>
        <begin position="3"/>
        <end position="152"/>
    </location>
</feature>
<organism evidence="5 6">
    <name type="scientific">Brassica carinata</name>
    <name type="common">Ethiopian mustard</name>
    <name type="synonym">Abyssinian cabbage</name>
    <dbReference type="NCBI Taxonomy" id="52824"/>
    <lineage>
        <taxon>Eukaryota</taxon>
        <taxon>Viridiplantae</taxon>
        <taxon>Streptophyta</taxon>
        <taxon>Embryophyta</taxon>
        <taxon>Tracheophyta</taxon>
        <taxon>Spermatophyta</taxon>
        <taxon>Magnoliopsida</taxon>
        <taxon>eudicotyledons</taxon>
        <taxon>Gunneridae</taxon>
        <taxon>Pentapetalae</taxon>
        <taxon>rosids</taxon>
        <taxon>malvids</taxon>
        <taxon>Brassicales</taxon>
        <taxon>Brassicaceae</taxon>
        <taxon>Brassiceae</taxon>
        <taxon>Brassica</taxon>
    </lineage>
</organism>
<dbReference type="InterPro" id="IPR000157">
    <property type="entry name" value="TIR_dom"/>
</dbReference>
<dbReference type="EMBL" id="JAAMPC010001621">
    <property type="protein sequence ID" value="KAG2238463.1"/>
    <property type="molecule type" value="Genomic_DNA"/>
</dbReference>
<dbReference type="PRINTS" id="PR00364">
    <property type="entry name" value="DISEASERSIST"/>
</dbReference>
<proteinExistence type="predicted"/>
<protein>
    <recommendedName>
        <fullName evidence="4">TIR domain-containing protein</fullName>
    </recommendedName>
</protein>
<comment type="caution">
    <text evidence="5">The sequence shown here is derived from an EMBL/GenBank/DDBJ whole genome shotgun (WGS) entry which is preliminary data.</text>
</comment>
<dbReference type="InterPro" id="IPR058546">
    <property type="entry name" value="RPS4B/Roq1-like_LRR"/>
</dbReference>
<reference evidence="5 6" key="1">
    <citation type="submission" date="2020-02" db="EMBL/GenBank/DDBJ databases">
        <authorList>
            <person name="Ma Q."/>
            <person name="Huang Y."/>
            <person name="Song X."/>
            <person name="Pei D."/>
        </authorList>
    </citation>
    <scope>NUCLEOTIDE SEQUENCE [LARGE SCALE GENOMIC DNA]</scope>
    <source>
        <strain evidence="5">Sxm20200214</strain>
        <tissue evidence="5">Leaf</tissue>
    </source>
</reference>
<evidence type="ECO:0000313" key="5">
    <source>
        <dbReference type="EMBL" id="KAG2238463.1"/>
    </source>
</evidence>
<dbReference type="Pfam" id="PF07725">
    <property type="entry name" value="LRR_3"/>
    <property type="match status" value="1"/>
</dbReference>
<dbReference type="PANTHER" id="PTHR11017">
    <property type="entry name" value="LEUCINE-RICH REPEAT-CONTAINING PROTEIN"/>
    <property type="match status" value="1"/>
</dbReference>
<dbReference type="GO" id="GO:0043531">
    <property type="term" value="F:ADP binding"/>
    <property type="evidence" value="ECO:0007669"/>
    <property type="project" value="InterPro"/>
</dbReference>
<dbReference type="Pfam" id="PF00560">
    <property type="entry name" value="LRR_1"/>
    <property type="match status" value="1"/>
</dbReference>
<dbReference type="Gene3D" id="2.130.10.80">
    <property type="entry name" value="Galactose oxidase/kelch, beta-propeller"/>
    <property type="match status" value="1"/>
</dbReference>
<accession>A0A8X7NUA1</accession>
<evidence type="ECO:0000256" key="3">
    <source>
        <dbReference type="ARBA" id="ARBA00022821"/>
    </source>
</evidence>
<dbReference type="InterPro" id="IPR001611">
    <property type="entry name" value="Leu-rich_rpt"/>
</dbReference>
<dbReference type="SUPFAM" id="SSF52540">
    <property type="entry name" value="P-loop containing nucleoside triphosphate hydrolases"/>
    <property type="match status" value="1"/>
</dbReference>
<dbReference type="Proteomes" id="UP000886595">
    <property type="component" value="Unassembled WGS sequence"/>
</dbReference>
<dbReference type="InterPro" id="IPR011713">
    <property type="entry name" value="Leu-rich_rpt_3"/>
</dbReference>
<dbReference type="Pfam" id="PF01582">
    <property type="entry name" value="TIR"/>
    <property type="match status" value="1"/>
</dbReference>
<dbReference type="Pfam" id="PF00931">
    <property type="entry name" value="NB-ARC"/>
    <property type="match status" value="1"/>
</dbReference>
<dbReference type="InterPro" id="IPR042197">
    <property type="entry name" value="Apaf_helical"/>
</dbReference>
<dbReference type="InterPro" id="IPR044974">
    <property type="entry name" value="Disease_R_plants"/>
</dbReference>
<keyword evidence="1" id="KW-0433">Leucine-rich repeat</keyword>
<evidence type="ECO:0000313" key="6">
    <source>
        <dbReference type="Proteomes" id="UP000886595"/>
    </source>
</evidence>
<dbReference type="Gene3D" id="1.10.8.430">
    <property type="entry name" value="Helical domain of apoptotic protease-activating factors"/>
    <property type="match status" value="1"/>
</dbReference>
<dbReference type="InterPro" id="IPR035897">
    <property type="entry name" value="Toll_tir_struct_dom_sf"/>
</dbReference>
<dbReference type="InterPro" id="IPR015915">
    <property type="entry name" value="Kelch-typ_b-propeller"/>
</dbReference>
<dbReference type="InterPro" id="IPR032675">
    <property type="entry name" value="LRR_dom_sf"/>
</dbReference>
<name>A0A8X7NUA1_BRACI</name>
<dbReference type="FunFam" id="3.80.10.10:FF:000921">
    <property type="entry name" value="Disease resistance protein (TIR-NBS-LRR class) family"/>
    <property type="match status" value="1"/>
</dbReference>
<dbReference type="InterPro" id="IPR002182">
    <property type="entry name" value="NB-ARC"/>
</dbReference>
<dbReference type="Pfam" id="PF23282">
    <property type="entry name" value="WHD_ROQ1"/>
    <property type="match status" value="2"/>
</dbReference>
<keyword evidence="6" id="KW-1185">Reference proteome</keyword>
<dbReference type="GO" id="GO:0006952">
    <property type="term" value="P:defense response"/>
    <property type="evidence" value="ECO:0007669"/>
    <property type="project" value="InterPro"/>
</dbReference>
<dbReference type="SUPFAM" id="SSF117281">
    <property type="entry name" value="Kelch motif"/>
    <property type="match status" value="1"/>
</dbReference>